<evidence type="ECO:0000313" key="2">
    <source>
        <dbReference type="EMBL" id="KAL3404906.1"/>
    </source>
</evidence>
<protein>
    <submittedName>
        <fullName evidence="2">Uncharacterized protein</fullName>
    </submittedName>
</protein>
<feature type="transmembrane region" description="Helical" evidence="1">
    <location>
        <begin position="49"/>
        <end position="67"/>
    </location>
</feature>
<gene>
    <name evidence="2" type="ORF">TKK_002560</name>
</gene>
<keyword evidence="1" id="KW-0812">Transmembrane</keyword>
<dbReference type="AlphaFoldDB" id="A0ABD2XJK1"/>
<keyword evidence="3" id="KW-1185">Reference proteome</keyword>
<keyword evidence="1" id="KW-1133">Transmembrane helix</keyword>
<evidence type="ECO:0000313" key="3">
    <source>
        <dbReference type="Proteomes" id="UP001627154"/>
    </source>
</evidence>
<evidence type="ECO:0000256" key="1">
    <source>
        <dbReference type="SAM" id="Phobius"/>
    </source>
</evidence>
<dbReference type="EMBL" id="JBJJXI010000022">
    <property type="protein sequence ID" value="KAL3404906.1"/>
    <property type="molecule type" value="Genomic_DNA"/>
</dbReference>
<keyword evidence="1" id="KW-0472">Membrane</keyword>
<accession>A0ABD2XJK1</accession>
<reference evidence="2 3" key="1">
    <citation type="journal article" date="2024" name="bioRxiv">
        <title>A reference genome for Trichogramma kaykai: A tiny desert-dwelling parasitoid wasp with competing sex-ratio distorters.</title>
        <authorList>
            <person name="Culotta J."/>
            <person name="Lindsey A.R."/>
        </authorList>
    </citation>
    <scope>NUCLEOTIDE SEQUENCE [LARGE SCALE GENOMIC DNA]</scope>
    <source>
        <strain evidence="2 3">KSX58</strain>
    </source>
</reference>
<comment type="caution">
    <text evidence="2">The sequence shown here is derived from an EMBL/GenBank/DDBJ whole genome shotgun (WGS) entry which is preliminary data.</text>
</comment>
<organism evidence="2 3">
    <name type="scientific">Trichogramma kaykai</name>
    <dbReference type="NCBI Taxonomy" id="54128"/>
    <lineage>
        <taxon>Eukaryota</taxon>
        <taxon>Metazoa</taxon>
        <taxon>Ecdysozoa</taxon>
        <taxon>Arthropoda</taxon>
        <taxon>Hexapoda</taxon>
        <taxon>Insecta</taxon>
        <taxon>Pterygota</taxon>
        <taxon>Neoptera</taxon>
        <taxon>Endopterygota</taxon>
        <taxon>Hymenoptera</taxon>
        <taxon>Apocrita</taxon>
        <taxon>Proctotrupomorpha</taxon>
        <taxon>Chalcidoidea</taxon>
        <taxon>Trichogrammatidae</taxon>
        <taxon>Trichogramma</taxon>
    </lineage>
</organism>
<dbReference type="Proteomes" id="UP001627154">
    <property type="component" value="Unassembled WGS sequence"/>
</dbReference>
<name>A0ABD2XJK1_9HYME</name>
<sequence>MKANLDRPNLNSHHISLFSIFKKLKSLFMRFRVKDLLFEFNMKRLPRSMFFIFGSVHYIILNFFFSLESLQKPSFGVPIESCSIYFLI</sequence>
<proteinExistence type="predicted"/>